<dbReference type="SUPFAM" id="SSF51261">
    <property type="entry name" value="Duplicated hybrid motif"/>
    <property type="match status" value="1"/>
</dbReference>
<evidence type="ECO:0000313" key="2">
    <source>
        <dbReference type="Proteomes" id="UP000325576"/>
    </source>
</evidence>
<organism evidence="1 2">
    <name type="scientific">Rhodococcus erythropolis</name>
    <name type="common">Arthrobacter picolinophilus</name>
    <dbReference type="NCBI Taxonomy" id="1833"/>
    <lineage>
        <taxon>Bacteria</taxon>
        <taxon>Bacillati</taxon>
        <taxon>Actinomycetota</taxon>
        <taxon>Actinomycetes</taxon>
        <taxon>Mycobacteriales</taxon>
        <taxon>Nocardiaceae</taxon>
        <taxon>Rhodococcus</taxon>
        <taxon>Rhodococcus erythropolis group</taxon>
    </lineage>
</organism>
<dbReference type="EMBL" id="MRBO01000133">
    <property type="protein sequence ID" value="KAB2586748.1"/>
    <property type="molecule type" value="Genomic_DNA"/>
</dbReference>
<reference evidence="1 2" key="1">
    <citation type="journal article" date="2017" name="Poromechanics V (2013)">
        <title>Genomic Characterization of the Arsenic-Tolerant Actinobacterium, &lt;i&gt;Rhodococcus erythropolis&lt;/i&gt; S43.</title>
        <authorList>
            <person name="Retamal-Morales G."/>
            <person name="Mehnert M."/>
            <person name="Schwabe R."/>
            <person name="Tischler D."/>
            <person name="Schloemann M."/>
            <person name="Levican G.J."/>
        </authorList>
    </citation>
    <scope>NUCLEOTIDE SEQUENCE [LARGE SCALE GENOMIC DNA]</scope>
    <source>
        <strain evidence="1 2">S43</strain>
    </source>
</reference>
<accession>A0A5N5E8F2</accession>
<dbReference type="Proteomes" id="UP000325576">
    <property type="component" value="Unassembled WGS sequence"/>
</dbReference>
<dbReference type="AlphaFoldDB" id="A0A5N5E8F2"/>
<sequence>MGNHHRTGNDDVVFEIDPEAASGRHRTPSAGPGAGVKAGVVAAATGALLVGAGQMGAGTAAAAPATQTIAGIEIPQGLLPEGVVVPAELAALPALDIPELPDFAADLNTQAQQFLAGINPGTSARTVQPVSGTLTSTFGSRWGAHHGGLDIAAPIGTP</sequence>
<comment type="caution">
    <text evidence="1">The sequence shown here is derived from an EMBL/GenBank/DDBJ whole genome shotgun (WGS) entry which is preliminary data.</text>
</comment>
<proteinExistence type="predicted"/>
<gene>
    <name evidence="1" type="ORF">BS297_03680</name>
</gene>
<dbReference type="InterPro" id="IPR011055">
    <property type="entry name" value="Dup_hybrid_motif"/>
</dbReference>
<evidence type="ECO:0000313" key="1">
    <source>
        <dbReference type="EMBL" id="KAB2586748.1"/>
    </source>
</evidence>
<name>A0A5N5E8F2_RHOER</name>
<feature type="non-terminal residue" evidence="1">
    <location>
        <position position="158"/>
    </location>
</feature>
<protein>
    <submittedName>
        <fullName evidence="1">Peptidase M23</fullName>
    </submittedName>
</protein>